<dbReference type="Proteomes" id="UP000054477">
    <property type="component" value="Unassembled WGS sequence"/>
</dbReference>
<dbReference type="HOGENOM" id="CLU_2922988_0_0_1"/>
<keyword evidence="2" id="KW-1185">Reference proteome</keyword>
<accession>A0A0C9Y3P2</accession>
<proteinExistence type="predicted"/>
<reference evidence="2" key="2">
    <citation type="submission" date="2015-01" db="EMBL/GenBank/DDBJ databases">
        <title>Evolutionary Origins and Diversification of the Mycorrhizal Mutualists.</title>
        <authorList>
            <consortium name="DOE Joint Genome Institute"/>
            <consortium name="Mycorrhizal Genomics Consortium"/>
            <person name="Kohler A."/>
            <person name="Kuo A."/>
            <person name="Nagy L.G."/>
            <person name="Floudas D."/>
            <person name="Copeland A."/>
            <person name="Barry K.W."/>
            <person name="Cichocki N."/>
            <person name="Veneault-Fourrey C."/>
            <person name="LaButti K."/>
            <person name="Lindquist E.A."/>
            <person name="Lipzen A."/>
            <person name="Lundell T."/>
            <person name="Morin E."/>
            <person name="Murat C."/>
            <person name="Riley R."/>
            <person name="Ohm R."/>
            <person name="Sun H."/>
            <person name="Tunlid A."/>
            <person name="Henrissat B."/>
            <person name="Grigoriev I.V."/>
            <person name="Hibbett D.S."/>
            <person name="Martin F."/>
        </authorList>
    </citation>
    <scope>NUCLEOTIDE SEQUENCE [LARGE SCALE GENOMIC DNA]</scope>
    <source>
        <strain evidence="2">LaAM-08-1</strain>
    </source>
</reference>
<name>A0A0C9Y3P2_9AGAR</name>
<evidence type="ECO:0000313" key="2">
    <source>
        <dbReference type="Proteomes" id="UP000054477"/>
    </source>
</evidence>
<dbReference type="EMBL" id="KN838542">
    <property type="protein sequence ID" value="KIK08474.1"/>
    <property type="molecule type" value="Genomic_DNA"/>
</dbReference>
<evidence type="ECO:0000313" key="1">
    <source>
        <dbReference type="EMBL" id="KIK08474.1"/>
    </source>
</evidence>
<sequence>MEQTRKGALHNFTQVCSYADPSPDLRSGCLALSLQAAPSGFVNELPLNGEIGPISTCAEAQ</sequence>
<protein>
    <submittedName>
        <fullName evidence="1">Uncharacterized protein</fullName>
    </submittedName>
</protein>
<organism evidence="1 2">
    <name type="scientific">Laccaria amethystina LaAM-08-1</name>
    <dbReference type="NCBI Taxonomy" id="1095629"/>
    <lineage>
        <taxon>Eukaryota</taxon>
        <taxon>Fungi</taxon>
        <taxon>Dikarya</taxon>
        <taxon>Basidiomycota</taxon>
        <taxon>Agaricomycotina</taxon>
        <taxon>Agaricomycetes</taxon>
        <taxon>Agaricomycetidae</taxon>
        <taxon>Agaricales</taxon>
        <taxon>Agaricineae</taxon>
        <taxon>Hydnangiaceae</taxon>
        <taxon>Laccaria</taxon>
    </lineage>
</organism>
<reference evidence="1 2" key="1">
    <citation type="submission" date="2014-04" db="EMBL/GenBank/DDBJ databases">
        <authorList>
            <consortium name="DOE Joint Genome Institute"/>
            <person name="Kuo A."/>
            <person name="Kohler A."/>
            <person name="Nagy L.G."/>
            <person name="Floudas D."/>
            <person name="Copeland A."/>
            <person name="Barry K.W."/>
            <person name="Cichocki N."/>
            <person name="Veneault-Fourrey C."/>
            <person name="LaButti K."/>
            <person name="Lindquist E.A."/>
            <person name="Lipzen A."/>
            <person name="Lundell T."/>
            <person name="Morin E."/>
            <person name="Murat C."/>
            <person name="Sun H."/>
            <person name="Tunlid A."/>
            <person name="Henrissat B."/>
            <person name="Grigoriev I.V."/>
            <person name="Hibbett D.S."/>
            <person name="Martin F."/>
            <person name="Nordberg H.P."/>
            <person name="Cantor M.N."/>
            <person name="Hua S.X."/>
        </authorList>
    </citation>
    <scope>NUCLEOTIDE SEQUENCE [LARGE SCALE GENOMIC DNA]</scope>
    <source>
        <strain evidence="1 2">LaAM-08-1</strain>
    </source>
</reference>
<gene>
    <name evidence="1" type="ORF">K443DRAFT_672493</name>
</gene>
<dbReference type="AlphaFoldDB" id="A0A0C9Y3P2"/>